<evidence type="ECO:0000313" key="1">
    <source>
        <dbReference type="EMBL" id="QAA34415.1"/>
    </source>
</evidence>
<sequence length="156" mass="18229">MKSINVYKEVAFNNLIKISLSGDKNEIISTVKNFYDYLREMGISTYPQIATNNDVKNVNKVKVEESEIYVISNEEDIKKVSGIYETYEEMVWENVVMLEYTGVLLEFQSAVKEMKEYLDKNKMKPISGFYTYIPHEIKGTDIFTRKIEMNCFVRIG</sequence>
<gene>
    <name evidence="1" type="ORF">C1I91_23780</name>
</gene>
<dbReference type="Proteomes" id="UP000286268">
    <property type="component" value="Chromosome"/>
</dbReference>
<reference evidence="1 2" key="1">
    <citation type="submission" date="2018-01" db="EMBL/GenBank/DDBJ databases">
        <title>Genome Sequencing and Assembly of Anaerobacter polyendosporus strain CT4.</title>
        <authorList>
            <person name="Tachaapaikoon C."/>
            <person name="Sutheeworapong S."/>
            <person name="Jenjaroenpun P."/>
            <person name="Wongsurawat T."/>
            <person name="Nookeaw I."/>
            <person name="Cheawchanlertfa P."/>
            <person name="Kosugi A."/>
            <person name="Cheevadhanarak S."/>
            <person name="Ratanakhanokchai K."/>
        </authorList>
    </citation>
    <scope>NUCLEOTIDE SEQUENCE [LARGE SCALE GENOMIC DNA]</scope>
    <source>
        <strain evidence="1 2">CT4</strain>
    </source>
</reference>
<dbReference type="RefSeq" id="WP_128215130.1">
    <property type="nucleotide sequence ID" value="NZ_CP025746.1"/>
</dbReference>
<accession>A0A3R5QXA9</accession>
<name>A0A3R5QXA9_9CLOT</name>
<protein>
    <submittedName>
        <fullName evidence="1">Uncharacterized protein</fullName>
    </submittedName>
</protein>
<organism evidence="1 2">
    <name type="scientific">Clostridium manihotivorum</name>
    <dbReference type="NCBI Taxonomy" id="2320868"/>
    <lineage>
        <taxon>Bacteria</taxon>
        <taxon>Bacillati</taxon>
        <taxon>Bacillota</taxon>
        <taxon>Clostridia</taxon>
        <taxon>Eubacteriales</taxon>
        <taxon>Clostridiaceae</taxon>
        <taxon>Clostridium</taxon>
    </lineage>
</organism>
<evidence type="ECO:0000313" key="2">
    <source>
        <dbReference type="Proteomes" id="UP000286268"/>
    </source>
</evidence>
<proteinExistence type="predicted"/>
<dbReference type="AlphaFoldDB" id="A0A3R5QXA9"/>
<keyword evidence="2" id="KW-1185">Reference proteome</keyword>
<dbReference type="KEGG" id="cmah:C1I91_23780"/>
<dbReference type="EMBL" id="CP025746">
    <property type="protein sequence ID" value="QAA34415.1"/>
    <property type="molecule type" value="Genomic_DNA"/>
</dbReference>